<name>A0A4Q9PD00_9APHY</name>
<dbReference type="PANTHER" id="PTHR40465:SF1">
    <property type="entry name" value="DUF6534 DOMAIN-CONTAINING PROTEIN"/>
    <property type="match status" value="1"/>
</dbReference>
<feature type="transmembrane region" description="Helical" evidence="1">
    <location>
        <begin position="89"/>
        <end position="111"/>
    </location>
</feature>
<feature type="domain" description="DUF6534" evidence="2">
    <location>
        <begin position="174"/>
        <end position="261"/>
    </location>
</feature>
<feature type="transmembrane region" description="Helical" evidence="1">
    <location>
        <begin position="202"/>
        <end position="229"/>
    </location>
</feature>
<dbReference type="STRING" id="114155.A0A4Q9PD00"/>
<feature type="transmembrane region" description="Helical" evidence="1">
    <location>
        <begin position="56"/>
        <end position="77"/>
    </location>
</feature>
<evidence type="ECO:0000259" key="2">
    <source>
        <dbReference type="Pfam" id="PF20152"/>
    </source>
</evidence>
<sequence>MSNNVTAATSAVPALDNSFGAILIGTCIGLMMYGVSSNQMFRYFRIYSGDKVYLQGTVVCLFALDTFHSIACIHASYHYLVTNYSQPQVLLVGVWSIRVLAPVTGVTVLGAQSFYARRVYRIGSGYALVVAPIVLCMLGTGGFTTAASYEIFAQETFAKFEHYTWLMSGGFAFSLATDVLLSVTLIVFLMRSRTVFKRTNSMLRVLMVYTINTGLLTSALSLASLVFGLSQPENMIYIAINMLATKSYVNAVLAVVNSRRSIVEFTRETGGFGTFGLTTQQQISQRIPARVETFRVSDVQRDVIDVHWNMQPQNNVPMKDHGVQWTQNDSIV</sequence>
<keyword evidence="4" id="KW-1185">Reference proteome</keyword>
<feature type="transmembrane region" description="Helical" evidence="1">
    <location>
        <begin position="163"/>
        <end position="190"/>
    </location>
</feature>
<feature type="transmembrane region" description="Helical" evidence="1">
    <location>
        <begin position="18"/>
        <end position="35"/>
    </location>
</feature>
<dbReference type="EMBL" id="ML145239">
    <property type="protein sequence ID" value="TBU52714.1"/>
    <property type="molecule type" value="Genomic_DNA"/>
</dbReference>
<evidence type="ECO:0000313" key="3">
    <source>
        <dbReference type="EMBL" id="TBU52714.1"/>
    </source>
</evidence>
<keyword evidence="1" id="KW-0812">Transmembrane</keyword>
<evidence type="ECO:0000313" key="4">
    <source>
        <dbReference type="Proteomes" id="UP000292082"/>
    </source>
</evidence>
<organism evidence="3 4">
    <name type="scientific">Dichomitus squalens</name>
    <dbReference type="NCBI Taxonomy" id="114155"/>
    <lineage>
        <taxon>Eukaryota</taxon>
        <taxon>Fungi</taxon>
        <taxon>Dikarya</taxon>
        <taxon>Basidiomycota</taxon>
        <taxon>Agaricomycotina</taxon>
        <taxon>Agaricomycetes</taxon>
        <taxon>Polyporales</taxon>
        <taxon>Polyporaceae</taxon>
        <taxon>Dichomitus</taxon>
    </lineage>
</organism>
<protein>
    <recommendedName>
        <fullName evidence="2">DUF6534 domain-containing protein</fullName>
    </recommendedName>
</protein>
<accession>A0A4Q9PD00</accession>
<reference evidence="3 4" key="1">
    <citation type="submission" date="2019-01" db="EMBL/GenBank/DDBJ databases">
        <title>Draft genome sequences of three monokaryotic isolates of the white-rot basidiomycete fungus Dichomitus squalens.</title>
        <authorList>
            <consortium name="DOE Joint Genome Institute"/>
            <person name="Lopez S.C."/>
            <person name="Andreopoulos B."/>
            <person name="Pangilinan J."/>
            <person name="Lipzen A."/>
            <person name="Riley R."/>
            <person name="Ahrendt S."/>
            <person name="Ng V."/>
            <person name="Barry K."/>
            <person name="Daum C."/>
            <person name="Grigoriev I.V."/>
            <person name="Hilden K.S."/>
            <person name="Makela M.R."/>
            <person name="de Vries R.P."/>
        </authorList>
    </citation>
    <scope>NUCLEOTIDE SEQUENCE [LARGE SCALE GENOMIC DNA]</scope>
    <source>
        <strain evidence="3 4">CBS 464.89</strain>
    </source>
</reference>
<dbReference type="AlphaFoldDB" id="A0A4Q9PD00"/>
<dbReference type="Pfam" id="PF20152">
    <property type="entry name" value="DUF6534"/>
    <property type="match status" value="1"/>
</dbReference>
<feature type="transmembrane region" description="Helical" evidence="1">
    <location>
        <begin position="123"/>
        <end position="143"/>
    </location>
</feature>
<proteinExistence type="predicted"/>
<dbReference type="InterPro" id="IPR045339">
    <property type="entry name" value="DUF6534"/>
</dbReference>
<keyword evidence="1" id="KW-1133">Transmembrane helix</keyword>
<dbReference type="PANTHER" id="PTHR40465">
    <property type="entry name" value="CHROMOSOME 1, WHOLE GENOME SHOTGUN SEQUENCE"/>
    <property type="match status" value="1"/>
</dbReference>
<feature type="transmembrane region" description="Helical" evidence="1">
    <location>
        <begin position="235"/>
        <end position="256"/>
    </location>
</feature>
<gene>
    <name evidence="3" type="ORF">BD310DRAFT_970666</name>
</gene>
<keyword evidence="1" id="KW-0472">Membrane</keyword>
<evidence type="ECO:0000256" key="1">
    <source>
        <dbReference type="SAM" id="Phobius"/>
    </source>
</evidence>
<dbReference type="Proteomes" id="UP000292082">
    <property type="component" value="Unassembled WGS sequence"/>
</dbReference>